<gene>
    <name evidence="3" type="ORF">Mal52_41140</name>
</gene>
<feature type="signal peptide" evidence="2">
    <location>
        <begin position="1"/>
        <end position="21"/>
    </location>
</feature>
<evidence type="ECO:0000313" key="3">
    <source>
        <dbReference type="EMBL" id="QDU45619.1"/>
    </source>
</evidence>
<accession>A0A517ZT16</accession>
<dbReference type="AlphaFoldDB" id="A0A517ZT16"/>
<dbReference type="RefSeq" id="WP_145378124.1">
    <property type="nucleotide sequence ID" value="NZ_CP036276.1"/>
</dbReference>
<name>A0A517ZT16_9PLAN</name>
<dbReference type="Proteomes" id="UP000319383">
    <property type="component" value="Chromosome"/>
</dbReference>
<dbReference type="EMBL" id="CP036276">
    <property type="protein sequence ID" value="QDU45619.1"/>
    <property type="molecule type" value="Genomic_DNA"/>
</dbReference>
<reference evidence="3 4" key="1">
    <citation type="submission" date="2019-02" db="EMBL/GenBank/DDBJ databases">
        <title>Deep-cultivation of Planctomycetes and their phenomic and genomic characterization uncovers novel biology.</title>
        <authorList>
            <person name="Wiegand S."/>
            <person name="Jogler M."/>
            <person name="Boedeker C."/>
            <person name="Pinto D."/>
            <person name="Vollmers J."/>
            <person name="Rivas-Marin E."/>
            <person name="Kohn T."/>
            <person name="Peeters S.H."/>
            <person name="Heuer A."/>
            <person name="Rast P."/>
            <person name="Oberbeckmann S."/>
            <person name="Bunk B."/>
            <person name="Jeske O."/>
            <person name="Meyerdierks A."/>
            <person name="Storesund J.E."/>
            <person name="Kallscheuer N."/>
            <person name="Luecker S."/>
            <person name="Lage O.M."/>
            <person name="Pohl T."/>
            <person name="Merkel B.J."/>
            <person name="Hornburger P."/>
            <person name="Mueller R.-W."/>
            <person name="Bruemmer F."/>
            <person name="Labrenz M."/>
            <person name="Spormann A.M."/>
            <person name="Op den Camp H."/>
            <person name="Overmann J."/>
            <person name="Amann R."/>
            <person name="Jetten M.S.M."/>
            <person name="Mascher T."/>
            <person name="Medema M.H."/>
            <person name="Devos D.P."/>
            <person name="Kaster A.-K."/>
            <person name="Ovreas L."/>
            <person name="Rohde M."/>
            <person name="Galperin M.Y."/>
            <person name="Jogler C."/>
        </authorList>
    </citation>
    <scope>NUCLEOTIDE SEQUENCE [LARGE SCALE GENOMIC DNA]</scope>
    <source>
        <strain evidence="3 4">Mal52</strain>
    </source>
</reference>
<evidence type="ECO:0000256" key="2">
    <source>
        <dbReference type="SAM" id="SignalP"/>
    </source>
</evidence>
<keyword evidence="4" id="KW-1185">Reference proteome</keyword>
<evidence type="ECO:0000313" key="4">
    <source>
        <dbReference type="Proteomes" id="UP000319383"/>
    </source>
</evidence>
<protein>
    <recommendedName>
        <fullName evidence="5">DUF3365 domain-containing protein</fullName>
    </recommendedName>
</protein>
<feature type="region of interest" description="Disordered" evidence="1">
    <location>
        <begin position="32"/>
        <end position="59"/>
    </location>
</feature>
<dbReference type="KEGG" id="sdyn:Mal52_41140"/>
<organism evidence="3 4">
    <name type="scientific">Symmachiella dynata</name>
    <dbReference type="NCBI Taxonomy" id="2527995"/>
    <lineage>
        <taxon>Bacteria</taxon>
        <taxon>Pseudomonadati</taxon>
        <taxon>Planctomycetota</taxon>
        <taxon>Planctomycetia</taxon>
        <taxon>Planctomycetales</taxon>
        <taxon>Planctomycetaceae</taxon>
        <taxon>Symmachiella</taxon>
    </lineage>
</organism>
<keyword evidence="2" id="KW-0732">Signal</keyword>
<feature type="chain" id="PRO_5022083515" description="DUF3365 domain-containing protein" evidence="2">
    <location>
        <begin position="22"/>
        <end position="214"/>
    </location>
</feature>
<feature type="compositionally biased region" description="Low complexity" evidence="1">
    <location>
        <begin position="32"/>
        <end position="42"/>
    </location>
</feature>
<proteinExistence type="predicted"/>
<evidence type="ECO:0000256" key="1">
    <source>
        <dbReference type="SAM" id="MobiDB-lite"/>
    </source>
</evidence>
<feature type="region of interest" description="Disordered" evidence="1">
    <location>
        <begin position="194"/>
        <end position="214"/>
    </location>
</feature>
<sequence precursor="true">MKHLPELAVIAMIASVAIAMATMGHSRAAVADEAATTEQATAPDKTAQPRPAGSAAKRGVSLEIARDRAEVMHDVYAATLEVLHERYFHGARAAVPARALQDVFSTIQHKSKVEARWISVNMEPMSIDHEPKSDFEKRAAQAISAGKGHLDVVEEGFYRRAGAIPLDDGCIGCHAGFAKKPNGDPKFAGLVISVPLSKQKPEHPKTQSDSPRQQ</sequence>
<evidence type="ECO:0008006" key="5">
    <source>
        <dbReference type="Google" id="ProtNLM"/>
    </source>
</evidence>